<dbReference type="PANTHER" id="PTHR45641:SF19">
    <property type="entry name" value="NEPHROCYSTIN-3"/>
    <property type="match status" value="1"/>
</dbReference>
<dbReference type="InParanoid" id="A0A0V0R7M7"/>
<evidence type="ECO:0000256" key="3">
    <source>
        <dbReference type="ARBA" id="ARBA00022771"/>
    </source>
</evidence>
<comment type="caution">
    <text evidence="10">The sequence shown here is derived from an EMBL/GenBank/DDBJ whole genome shotgun (WGS) entry which is preliminary data.</text>
</comment>
<dbReference type="Pfam" id="PF13424">
    <property type="entry name" value="TPR_12"/>
    <property type="match status" value="1"/>
</dbReference>
<dbReference type="PROSITE" id="PS50005">
    <property type="entry name" value="TPR"/>
    <property type="match status" value="1"/>
</dbReference>
<keyword evidence="3 6" id="KW-0863">Zinc-finger</keyword>
<gene>
    <name evidence="10" type="ORF">PPERSA_02747</name>
</gene>
<dbReference type="OrthoDB" id="311246at2759"/>
<evidence type="ECO:0000256" key="1">
    <source>
        <dbReference type="ARBA" id="ARBA00022723"/>
    </source>
</evidence>
<dbReference type="SUPFAM" id="SSF144232">
    <property type="entry name" value="HIT/MYND zinc finger-like"/>
    <property type="match status" value="1"/>
</dbReference>
<feature type="compositionally biased region" description="Basic and acidic residues" evidence="8">
    <location>
        <begin position="552"/>
        <end position="564"/>
    </location>
</feature>
<protein>
    <recommendedName>
        <fullName evidence="9">MYND-type domain-containing protein</fullName>
    </recommendedName>
</protein>
<dbReference type="InterPro" id="IPR002893">
    <property type="entry name" value="Znf_MYND"/>
</dbReference>
<evidence type="ECO:0000256" key="8">
    <source>
        <dbReference type="SAM" id="MobiDB-lite"/>
    </source>
</evidence>
<evidence type="ECO:0000313" key="10">
    <source>
        <dbReference type="EMBL" id="KRX10330.1"/>
    </source>
</evidence>
<dbReference type="Gene3D" id="6.10.140.2220">
    <property type="match status" value="1"/>
</dbReference>
<evidence type="ECO:0000259" key="9">
    <source>
        <dbReference type="PROSITE" id="PS50865"/>
    </source>
</evidence>
<dbReference type="OMA" id="KCHGEDS"/>
<evidence type="ECO:0000256" key="5">
    <source>
        <dbReference type="ARBA" id="ARBA00022833"/>
    </source>
</evidence>
<dbReference type="Proteomes" id="UP000054937">
    <property type="component" value="Unassembled WGS sequence"/>
</dbReference>
<keyword evidence="4 7" id="KW-0802">TPR repeat</keyword>
<dbReference type="PROSITE" id="PS50865">
    <property type="entry name" value="ZF_MYND_2"/>
    <property type="match status" value="1"/>
</dbReference>
<evidence type="ECO:0000313" key="11">
    <source>
        <dbReference type="Proteomes" id="UP000054937"/>
    </source>
</evidence>
<dbReference type="PANTHER" id="PTHR45641">
    <property type="entry name" value="TETRATRICOPEPTIDE REPEAT PROTEIN (AFU_ORTHOLOGUE AFUA_6G03870)"/>
    <property type="match status" value="1"/>
</dbReference>
<dbReference type="AlphaFoldDB" id="A0A0V0R7M7"/>
<name>A0A0V0R7M7_PSEPJ</name>
<sequence length="773" mass="90766">MQQEEKDKFKCAICGTPSLDCCSNCNQVFYCSLQHQKEHWKEHKNQCLNLKQDNLQISGNNIQQQQFGQNRDHQYKNTYVNNHNNLEKNLPNNLNNINNKNNNNFIEFGNNNNNQGQQNQNIQDLINQRKQLRCNIIQLFGTFNYTGCILPAKKLVKISKTIYTIRTKLEELYEYFADWLLLIKCLIKIDKFKSARQNLLMIFEQMNSLLDESRLQMKTQTLQLIKIDNKDLNNQQKLGDLKSCEQAYVKYVKLVESALGPECLETSNCYFLVGVFYLQNKQYMKALACIKKAHNIRITKLTEKNESVSDCQYNIGVIYKQMGKKMKAIEFLDKALVSRRELIGDLSLPVAQCLETLGKVYLEEENYRHALSKFQEAYVIRKKIIQNNQHPDLIRISLLIIHLFNCVKQQLLTQEHNKNTQIMLQNLTEHIHTTVLDQNLQSYVNNDRSQEKINDLLELKQSQFQGYQQNQNNGTLNQTPNKSFSQQMQFQDKMQYNGSQRKTSNDLYNNNNYQNEIQRNKEQEMQLKQLKEEIEMIKQIQNQTINNQQNEETQKNNKESDKEEDYKLNIDDKLMSTLSTNDLIALTELNQEIENQQQLGVDGNQLKLFIINSNFIQNLSSFHIQFDLLKKKNPFIFDYSNPEIKRILDFYENSANIPQIQQSKSLLDIKNNQENNANQSFEEFNNISQGFGGIKKEQSGQDLQQQNQYMNNSNQNFGKQNQFNQQLEGIDPFQDQIIGGQHNKQFYNQKVDNNLNLNFDQINNNNNKNDFSL</sequence>
<reference evidence="10 11" key="1">
    <citation type="journal article" date="2015" name="Sci. Rep.">
        <title>Genome of the facultative scuticociliatosis pathogen Pseudocohnilembus persalinus provides insight into its virulence through horizontal gene transfer.</title>
        <authorList>
            <person name="Xiong J."/>
            <person name="Wang G."/>
            <person name="Cheng J."/>
            <person name="Tian M."/>
            <person name="Pan X."/>
            <person name="Warren A."/>
            <person name="Jiang C."/>
            <person name="Yuan D."/>
            <person name="Miao W."/>
        </authorList>
    </citation>
    <scope>NUCLEOTIDE SEQUENCE [LARGE SCALE GENOMIC DNA]</scope>
    <source>
        <strain evidence="10">36N120E</strain>
    </source>
</reference>
<keyword evidence="5" id="KW-0862">Zinc</keyword>
<dbReference type="Gene3D" id="1.25.40.10">
    <property type="entry name" value="Tetratricopeptide repeat domain"/>
    <property type="match status" value="1"/>
</dbReference>
<evidence type="ECO:0000256" key="7">
    <source>
        <dbReference type="PROSITE-ProRule" id="PRU00339"/>
    </source>
</evidence>
<dbReference type="SMART" id="SM00028">
    <property type="entry name" value="TPR"/>
    <property type="match status" value="3"/>
</dbReference>
<dbReference type="InterPro" id="IPR011990">
    <property type="entry name" value="TPR-like_helical_dom_sf"/>
</dbReference>
<dbReference type="PROSITE" id="PS01360">
    <property type="entry name" value="ZF_MYND_1"/>
    <property type="match status" value="1"/>
</dbReference>
<proteinExistence type="predicted"/>
<feature type="domain" description="MYND-type" evidence="9">
    <location>
        <begin position="11"/>
        <end position="47"/>
    </location>
</feature>
<dbReference type="SUPFAM" id="SSF48452">
    <property type="entry name" value="TPR-like"/>
    <property type="match status" value="1"/>
</dbReference>
<evidence type="ECO:0000256" key="4">
    <source>
        <dbReference type="ARBA" id="ARBA00022803"/>
    </source>
</evidence>
<organism evidence="10 11">
    <name type="scientific">Pseudocohnilembus persalinus</name>
    <name type="common">Ciliate</name>
    <dbReference type="NCBI Taxonomy" id="266149"/>
    <lineage>
        <taxon>Eukaryota</taxon>
        <taxon>Sar</taxon>
        <taxon>Alveolata</taxon>
        <taxon>Ciliophora</taxon>
        <taxon>Intramacronucleata</taxon>
        <taxon>Oligohymenophorea</taxon>
        <taxon>Scuticociliatia</taxon>
        <taxon>Philasterida</taxon>
        <taxon>Pseudocohnilembidae</taxon>
        <taxon>Pseudocohnilembus</taxon>
    </lineage>
</organism>
<feature type="region of interest" description="Disordered" evidence="8">
    <location>
        <begin position="544"/>
        <end position="564"/>
    </location>
</feature>
<keyword evidence="1" id="KW-0479">Metal-binding</keyword>
<evidence type="ECO:0000256" key="6">
    <source>
        <dbReference type="PROSITE-ProRule" id="PRU00134"/>
    </source>
</evidence>
<dbReference type="Pfam" id="PF01753">
    <property type="entry name" value="zf-MYND"/>
    <property type="match status" value="1"/>
</dbReference>
<feature type="repeat" description="TPR" evidence="7">
    <location>
        <begin position="351"/>
        <end position="384"/>
    </location>
</feature>
<dbReference type="EMBL" id="LDAU01000031">
    <property type="protein sequence ID" value="KRX10330.1"/>
    <property type="molecule type" value="Genomic_DNA"/>
</dbReference>
<dbReference type="InterPro" id="IPR019734">
    <property type="entry name" value="TPR_rpt"/>
</dbReference>
<keyword evidence="2" id="KW-0677">Repeat</keyword>
<dbReference type="GO" id="GO:0008270">
    <property type="term" value="F:zinc ion binding"/>
    <property type="evidence" value="ECO:0007669"/>
    <property type="project" value="UniProtKB-KW"/>
</dbReference>
<accession>A0A0V0R7M7</accession>
<keyword evidence="11" id="KW-1185">Reference proteome</keyword>
<evidence type="ECO:0000256" key="2">
    <source>
        <dbReference type="ARBA" id="ARBA00022737"/>
    </source>
</evidence>